<evidence type="ECO:0008006" key="3">
    <source>
        <dbReference type="Google" id="ProtNLM"/>
    </source>
</evidence>
<proteinExistence type="predicted"/>
<dbReference type="RefSeq" id="WP_301161754.1">
    <property type="nucleotide sequence ID" value="NZ_JAUHTC010000091.1"/>
</dbReference>
<dbReference type="Proteomes" id="UP001172687">
    <property type="component" value="Unassembled WGS sequence"/>
</dbReference>
<keyword evidence="2" id="KW-1185">Reference proteome</keyword>
<accession>A0ABT8HKR7</accession>
<reference evidence="1" key="1">
    <citation type="submission" date="2023-07" db="EMBL/GenBank/DDBJ databases">
        <title>Degradation of tert-butanol by M. austroafricanum TBA100.</title>
        <authorList>
            <person name="Helbich S."/>
            <person name="Vainshtein Y."/>
        </authorList>
    </citation>
    <scope>NUCLEOTIDE SEQUENCE</scope>
    <source>
        <strain evidence="1">TBA100</strain>
    </source>
</reference>
<gene>
    <name evidence="1" type="ORF">QYF68_26570</name>
</gene>
<evidence type="ECO:0000313" key="2">
    <source>
        <dbReference type="Proteomes" id="UP001172687"/>
    </source>
</evidence>
<comment type="caution">
    <text evidence="1">The sequence shown here is derived from an EMBL/GenBank/DDBJ whole genome shotgun (WGS) entry which is preliminary data.</text>
</comment>
<name>A0ABT8HKR7_MYCAO</name>
<dbReference type="EMBL" id="JAUHTC010000091">
    <property type="protein sequence ID" value="MDN4521358.1"/>
    <property type="molecule type" value="Genomic_DNA"/>
</dbReference>
<organism evidence="1 2">
    <name type="scientific">Mycolicibacterium austroafricanum</name>
    <name type="common">Mycobacterium austroafricanum</name>
    <dbReference type="NCBI Taxonomy" id="39687"/>
    <lineage>
        <taxon>Bacteria</taxon>
        <taxon>Bacillati</taxon>
        <taxon>Actinomycetota</taxon>
        <taxon>Actinomycetes</taxon>
        <taxon>Mycobacteriales</taxon>
        <taxon>Mycobacteriaceae</taxon>
        <taxon>Mycolicibacterium</taxon>
    </lineage>
</organism>
<evidence type="ECO:0000313" key="1">
    <source>
        <dbReference type="EMBL" id="MDN4521358.1"/>
    </source>
</evidence>
<protein>
    <recommendedName>
        <fullName evidence="3">Head-to-tail adaptor</fullName>
    </recommendedName>
</protein>
<sequence>MAAFLDVATFATWAKRPEWSSDPVATALLDVVADWIIRERKPDLAADDQAAQIVSFEVARDALMYGDLGPFKQAEKRTAHSSRSYTLDRGVVEKFITDRHRRMLGISLRAAPRGRFPKCDY</sequence>